<dbReference type="Gene3D" id="3.40.50.300">
    <property type="entry name" value="P-loop containing nucleotide triphosphate hydrolases"/>
    <property type="match status" value="1"/>
</dbReference>
<dbReference type="OrthoDB" id="442176at2759"/>
<protein>
    <recommendedName>
        <fullName evidence="2">adenylate kinase</fullName>
        <ecNumber evidence="2">2.7.4.3</ecNumber>
    </recommendedName>
</protein>
<dbReference type="InterPro" id="IPR027417">
    <property type="entry name" value="P-loop_NTPase"/>
</dbReference>
<dbReference type="GO" id="GO:0004017">
    <property type="term" value="F:AMP kinase activity"/>
    <property type="evidence" value="ECO:0007669"/>
    <property type="project" value="UniProtKB-EC"/>
</dbReference>
<organism evidence="7 8">
    <name type="scientific">Volvox reticuliferus</name>
    <dbReference type="NCBI Taxonomy" id="1737510"/>
    <lineage>
        <taxon>Eukaryota</taxon>
        <taxon>Viridiplantae</taxon>
        <taxon>Chlorophyta</taxon>
        <taxon>core chlorophytes</taxon>
        <taxon>Chlorophyceae</taxon>
        <taxon>CS clade</taxon>
        <taxon>Chlamydomonadales</taxon>
        <taxon>Volvocaceae</taxon>
        <taxon>Volvox</taxon>
    </lineage>
</organism>
<evidence type="ECO:0000256" key="4">
    <source>
        <dbReference type="ARBA" id="ARBA00022741"/>
    </source>
</evidence>
<dbReference type="PANTHER" id="PTHR23359">
    <property type="entry name" value="NUCLEOTIDE KINASE"/>
    <property type="match status" value="1"/>
</dbReference>
<accession>A0A8J4D654</accession>
<dbReference type="PROSITE" id="PS00113">
    <property type="entry name" value="ADENYLATE_KINASE"/>
    <property type="match status" value="1"/>
</dbReference>
<gene>
    <name evidence="7" type="ORF">Vretimale_674</name>
</gene>
<proteinExistence type="inferred from homology"/>
<dbReference type="CDD" id="cd01428">
    <property type="entry name" value="ADK"/>
    <property type="match status" value="1"/>
</dbReference>
<keyword evidence="5 6" id="KW-0418">Kinase</keyword>
<evidence type="ECO:0000256" key="5">
    <source>
        <dbReference type="ARBA" id="ARBA00022777"/>
    </source>
</evidence>
<reference evidence="7" key="1">
    <citation type="journal article" date="2021" name="Proc. Natl. Acad. Sci. U.S.A.">
        <title>Three genomes in the algal genus Volvox reveal the fate of a haploid sex-determining region after a transition to homothallism.</title>
        <authorList>
            <person name="Yamamoto K."/>
            <person name="Hamaji T."/>
            <person name="Kawai-Toyooka H."/>
            <person name="Matsuzaki R."/>
            <person name="Takahashi F."/>
            <person name="Nishimura Y."/>
            <person name="Kawachi M."/>
            <person name="Noguchi H."/>
            <person name="Minakuchi Y."/>
            <person name="Umen J.G."/>
            <person name="Toyoda A."/>
            <person name="Nozaki H."/>
        </authorList>
    </citation>
    <scope>NUCLEOTIDE SEQUENCE</scope>
    <source>
        <strain evidence="7">NIES-3785</strain>
    </source>
</reference>
<dbReference type="Pfam" id="PF00406">
    <property type="entry name" value="ADK"/>
    <property type="match status" value="1"/>
</dbReference>
<name>A0A8J4D654_9CHLO</name>
<keyword evidence="4" id="KW-0547">Nucleotide-binding</keyword>
<evidence type="ECO:0000313" key="8">
    <source>
        <dbReference type="Proteomes" id="UP000722791"/>
    </source>
</evidence>
<sequence length="256" mass="28434">MSLVGEAGLRQLCQSRRILRCSRTCFKELLSARSSNCHRIVKTPALQMATAPEAPAQQEGTARKRVIFVVGGPGSGKGTQCDLISRDFNVPFFSAGELIRSLISSGCSEGKQLQDIILQGQIIPSEVTVGLLQKAMAGASADTVLIDGFPRNTENRTVWQSQVGYDCEMVLLFDCPEEVMLQRLKHRRDGRADDNEDTIRKRVQNFKSQMAPVLDYYRSIGKVTTISTDRPVEDIYSELSSIWRQRFASTSPLTAK</sequence>
<dbReference type="EMBL" id="BNCQ01000001">
    <property type="protein sequence ID" value="GIL94477.1"/>
    <property type="molecule type" value="Genomic_DNA"/>
</dbReference>
<dbReference type="EC" id="2.7.4.3" evidence="2"/>
<dbReference type="SUPFAM" id="SSF52540">
    <property type="entry name" value="P-loop containing nucleoside triphosphate hydrolases"/>
    <property type="match status" value="1"/>
</dbReference>
<evidence type="ECO:0000313" key="7">
    <source>
        <dbReference type="EMBL" id="GIL94477.1"/>
    </source>
</evidence>
<dbReference type="PRINTS" id="PR00094">
    <property type="entry name" value="ADENYLTKNASE"/>
</dbReference>
<dbReference type="InterPro" id="IPR033690">
    <property type="entry name" value="Adenylat_kinase_CS"/>
</dbReference>
<keyword evidence="3 6" id="KW-0808">Transferase</keyword>
<evidence type="ECO:0000256" key="1">
    <source>
        <dbReference type="ARBA" id="ARBA00007220"/>
    </source>
</evidence>
<dbReference type="Proteomes" id="UP000722791">
    <property type="component" value="Unassembled WGS sequence"/>
</dbReference>
<comment type="similarity">
    <text evidence="1 6">Belongs to the adenylate kinase family.</text>
</comment>
<dbReference type="GO" id="GO:0005524">
    <property type="term" value="F:ATP binding"/>
    <property type="evidence" value="ECO:0007669"/>
    <property type="project" value="InterPro"/>
</dbReference>
<evidence type="ECO:0000256" key="3">
    <source>
        <dbReference type="ARBA" id="ARBA00022679"/>
    </source>
</evidence>
<dbReference type="InterPro" id="IPR000850">
    <property type="entry name" value="Adenylat/UMP-CMP_kin"/>
</dbReference>
<dbReference type="HAMAP" id="MF_00235">
    <property type="entry name" value="Adenylate_kinase_Adk"/>
    <property type="match status" value="1"/>
</dbReference>
<evidence type="ECO:0000256" key="2">
    <source>
        <dbReference type="ARBA" id="ARBA00012955"/>
    </source>
</evidence>
<dbReference type="AlphaFoldDB" id="A0A8J4D654"/>
<comment type="caution">
    <text evidence="7">The sequence shown here is derived from an EMBL/GenBank/DDBJ whole genome shotgun (WGS) entry which is preliminary data.</text>
</comment>
<evidence type="ECO:0000256" key="6">
    <source>
        <dbReference type="RuleBase" id="RU003330"/>
    </source>
</evidence>